<dbReference type="InterPro" id="IPR001849">
    <property type="entry name" value="PH_domain"/>
</dbReference>
<evidence type="ECO:0000259" key="7">
    <source>
        <dbReference type="PROSITE" id="PS50010"/>
    </source>
</evidence>
<dbReference type="PROSITE" id="PS50003">
    <property type="entry name" value="PH_DOMAIN"/>
    <property type="match status" value="1"/>
</dbReference>
<evidence type="ECO:0000259" key="6">
    <source>
        <dbReference type="PROSITE" id="PS50003"/>
    </source>
</evidence>
<dbReference type="PROSITE" id="PS50010">
    <property type="entry name" value="DH_2"/>
    <property type="match status" value="1"/>
</dbReference>
<feature type="compositionally biased region" description="Polar residues" evidence="4">
    <location>
        <begin position="173"/>
        <end position="206"/>
    </location>
</feature>
<feature type="compositionally biased region" description="Low complexity" evidence="4">
    <location>
        <begin position="467"/>
        <end position="486"/>
    </location>
</feature>
<reference evidence="8" key="1">
    <citation type="submission" date="2023-03" db="EMBL/GenBank/DDBJ databases">
        <authorList>
            <person name="Steffen K."/>
            <person name="Cardenas P."/>
        </authorList>
    </citation>
    <scope>NUCLEOTIDE SEQUENCE</scope>
</reference>
<feature type="compositionally biased region" description="Polar residues" evidence="4">
    <location>
        <begin position="513"/>
        <end position="530"/>
    </location>
</feature>
<dbReference type="PANTHER" id="PTHR45834:SF3">
    <property type="entry name" value="RHO GUANINE NUCLEOTIDE EXCHANGE FACTOR 3, ISOFORM L"/>
    <property type="match status" value="1"/>
</dbReference>
<dbReference type="CDD" id="cd00160">
    <property type="entry name" value="RhoGEF"/>
    <property type="match status" value="1"/>
</dbReference>
<evidence type="ECO:0000313" key="9">
    <source>
        <dbReference type="Proteomes" id="UP001174909"/>
    </source>
</evidence>
<dbReference type="InterPro" id="IPR011993">
    <property type="entry name" value="PH-like_dom_sf"/>
</dbReference>
<evidence type="ECO:0000256" key="2">
    <source>
        <dbReference type="ARBA" id="ARBA00022658"/>
    </source>
</evidence>
<dbReference type="CDD" id="cd01224">
    <property type="entry name" value="PH_Collybistin_ASEF"/>
    <property type="match status" value="1"/>
</dbReference>
<feature type="compositionally biased region" description="Basic and acidic residues" evidence="4">
    <location>
        <begin position="401"/>
        <end position="415"/>
    </location>
</feature>
<dbReference type="GO" id="GO:0005829">
    <property type="term" value="C:cytosol"/>
    <property type="evidence" value="ECO:0007669"/>
    <property type="project" value="TreeGrafter"/>
</dbReference>
<feature type="domain" description="SH3" evidence="5">
    <location>
        <begin position="712"/>
        <end position="771"/>
    </location>
</feature>
<feature type="compositionally biased region" description="Low complexity" evidence="4">
    <location>
        <begin position="91"/>
        <end position="105"/>
    </location>
</feature>
<dbReference type="SUPFAM" id="SSF50044">
    <property type="entry name" value="SH3-domain"/>
    <property type="match status" value="1"/>
</dbReference>
<dbReference type="InterPro" id="IPR001331">
    <property type="entry name" value="GDS_CDC24_CS"/>
</dbReference>
<feature type="compositionally biased region" description="Polar residues" evidence="4">
    <location>
        <begin position="129"/>
        <end position="151"/>
    </location>
</feature>
<proteinExistence type="predicted"/>
<dbReference type="PANTHER" id="PTHR45834">
    <property type="entry name" value="RHO GUANINE NUCLEOTIDE EXCHANGE FACTOR 9-RELATED"/>
    <property type="match status" value="1"/>
</dbReference>
<dbReference type="Gene3D" id="1.20.900.10">
    <property type="entry name" value="Dbl homology (DH) domain"/>
    <property type="match status" value="1"/>
</dbReference>
<gene>
    <name evidence="8" type="ORF">GBAR_LOCUS16299</name>
</gene>
<dbReference type="InterPro" id="IPR000219">
    <property type="entry name" value="DH_dom"/>
</dbReference>
<dbReference type="InterPro" id="IPR053086">
    <property type="entry name" value="RhoGEF_domain"/>
</dbReference>
<evidence type="ECO:0000256" key="1">
    <source>
        <dbReference type="ARBA" id="ARBA00022443"/>
    </source>
</evidence>
<feature type="region of interest" description="Disordered" evidence="4">
    <location>
        <begin position="1"/>
        <end position="239"/>
    </location>
</feature>
<dbReference type="Pfam" id="PF00018">
    <property type="entry name" value="SH3_1"/>
    <property type="match status" value="1"/>
</dbReference>
<protein>
    <submittedName>
        <fullName evidence="8">Spermatogenesis-associated protein 13</fullName>
    </submittedName>
</protein>
<dbReference type="InterPro" id="IPR036028">
    <property type="entry name" value="SH3-like_dom_sf"/>
</dbReference>
<dbReference type="InterPro" id="IPR035899">
    <property type="entry name" value="DBL_dom_sf"/>
</dbReference>
<dbReference type="SMART" id="SM00233">
    <property type="entry name" value="PH"/>
    <property type="match status" value="1"/>
</dbReference>
<dbReference type="SMART" id="SM00326">
    <property type="entry name" value="SH3"/>
    <property type="match status" value="1"/>
</dbReference>
<dbReference type="SUPFAM" id="SSF50729">
    <property type="entry name" value="PH domain-like"/>
    <property type="match status" value="1"/>
</dbReference>
<feature type="compositionally biased region" description="Polar residues" evidence="4">
    <location>
        <begin position="452"/>
        <end position="461"/>
    </location>
</feature>
<sequence>MSPGLRGFKVSRPSCRDSQVKSKIANWKKIEEEARVSGSPSPIPPSPRSPSSTFSQVSSPTSHATSDPHTAPMSPPASPRATLTPRRSSEPHSSSRSRQRSQSPSPNLPVKSRIAMWAEKEREAKEIRSSLSPQRSPTHSPTISPQSSPKSTPRGLKRQSPVDKTRRSPGRSAGNSREGSVESNAQSLANSTESSLDASPSRQLPSITIKEENVTNSSVKDAPTGDEYEDVEVSPKRRLLPEIPVQETASVAHSALAEEALYSTIPDVFHEDTPPRRNLVNDVMKTRLADGEMKVIDIEDENEGVGVIGTEYTRPAPAYTEIDVLEDPRVADVVSQSVGPEMTPKSKRRWLRSPRFGRRKGSTDDAHSEGAASDKEEKKSEKEEKKSESFMKKIIRIKSRSGKDKPAVNKRRSAEATESDNSSSPEHTLTESRIRSSSELASDQLAPEVIPRSNSYSTSASPEVGYSLTSHQNLSSSSSQRVVSSNPTLSGEYGTATEKNLDPVTQRVVSNPTLQTGASGEPSSGVTGNSDELLARPNDVQQRRSQVQANHGALSHELRNLIDNFGEGGFCDEYSKKVVSLQGKNVVEKGTGSAPGGLRLPVRFELTDSPNHGSSHPNLVSVGFSLPDESGGPTVANGVGVRGGQESKEGSDSSTASEGEEQGTWEKEEEEDTIESSLDTGRATRYDIKRKLSESSDKVQAVDQNPDNLVVTSLMYADAVWDRVGTESDELSFNVGDVVEILDMSDDTWWQGNVQEKSGWFPSSFVRLRVAQDEEDEVYSVPPDAVQMVGATLPRISTMPAGDPAYATYSRSSHSNRRMTIRRKDSCPSLPRKLTPTEVRSKVVEEIINTERDYVKHLEDIIEGFLKKCRLNSKLFDRESVETIFSNLESLYEFQLDFLHQLEARVSPHHMEDSQIGEVFVACRRGFEVYSEYCNNHPHAVNEMCVLQKKEQYAFFFESCRLLRNLQNIPLEGFLLLPVQKICKYPLQLSELLKYTSEDHPDRAGVEAAVEAMRLVATHINEGKRRLENIGRIGKWQEGIDGWKGPDIVETSTEMIHSSELHKISKGHSQERHFFLFDNQLIYCKKEAIGGRLSYKGRLSMDKCQIIDLPDGQETHNGLPVRHAWKMDNKTKGKDYIIFSKSPEVKSKWMDAFRREKERVAQDKASGFSVSLKMKRAAAALCSSTTAAVSAAKRRKSFNKKQVLRVTALSESVDSGIRTKIEASPARERKGKFSIFF</sequence>
<feature type="region of interest" description="Disordered" evidence="4">
    <location>
        <begin position="335"/>
        <end position="505"/>
    </location>
</feature>
<feature type="compositionally biased region" description="Acidic residues" evidence="4">
    <location>
        <begin position="658"/>
        <end position="674"/>
    </location>
</feature>
<evidence type="ECO:0000256" key="3">
    <source>
        <dbReference type="PROSITE-ProRule" id="PRU00192"/>
    </source>
</evidence>
<accession>A0AA35SEG0</accession>
<dbReference type="InterPro" id="IPR001452">
    <property type="entry name" value="SH3_domain"/>
</dbReference>
<evidence type="ECO:0000313" key="8">
    <source>
        <dbReference type="EMBL" id="CAI8028595.1"/>
    </source>
</evidence>
<feature type="region of interest" description="Disordered" evidence="4">
    <location>
        <begin position="513"/>
        <end position="532"/>
    </location>
</feature>
<dbReference type="PRINTS" id="PR00452">
    <property type="entry name" value="SH3DOMAIN"/>
</dbReference>
<dbReference type="GO" id="GO:0035556">
    <property type="term" value="P:intracellular signal transduction"/>
    <property type="evidence" value="ECO:0007669"/>
    <property type="project" value="InterPro"/>
</dbReference>
<comment type="caution">
    <text evidence="8">The sequence shown here is derived from an EMBL/GenBank/DDBJ whole genome shotgun (WGS) entry which is preliminary data.</text>
</comment>
<dbReference type="Pfam" id="PF00621">
    <property type="entry name" value="RhoGEF"/>
    <property type="match status" value="1"/>
</dbReference>
<keyword evidence="2" id="KW-0344">Guanine-nucleotide releasing factor</keyword>
<name>A0AA35SEG0_GEOBA</name>
<evidence type="ECO:0000256" key="4">
    <source>
        <dbReference type="SAM" id="MobiDB-lite"/>
    </source>
</evidence>
<dbReference type="Pfam" id="PF22697">
    <property type="entry name" value="SOS1_NGEF_PH"/>
    <property type="match status" value="1"/>
</dbReference>
<dbReference type="PROSITE" id="PS00741">
    <property type="entry name" value="DH_1"/>
    <property type="match status" value="1"/>
</dbReference>
<evidence type="ECO:0000259" key="5">
    <source>
        <dbReference type="PROSITE" id="PS50002"/>
    </source>
</evidence>
<feature type="compositionally biased region" description="Basic and acidic residues" evidence="4">
    <location>
        <begin position="118"/>
        <end position="128"/>
    </location>
</feature>
<keyword evidence="9" id="KW-1185">Reference proteome</keyword>
<dbReference type="AlphaFoldDB" id="A0AA35SEG0"/>
<feature type="compositionally biased region" description="Basic and acidic residues" evidence="4">
    <location>
        <begin position="361"/>
        <end position="391"/>
    </location>
</feature>
<keyword evidence="1 3" id="KW-0728">SH3 domain</keyword>
<feature type="compositionally biased region" description="Polar residues" evidence="4">
    <location>
        <begin position="608"/>
        <end position="618"/>
    </location>
</feature>
<dbReference type="Gene3D" id="2.30.29.30">
    <property type="entry name" value="Pleckstrin-homology domain (PH domain)/Phosphotyrosine-binding domain (PTB)"/>
    <property type="match status" value="1"/>
</dbReference>
<feature type="domain" description="PH" evidence="6">
    <location>
        <begin position="1054"/>
        <end position="1158"/>
    </location>
</feature>
<dbReference type="InterPro" id="IPR055251">
    <property type="entry name" value="SOS1_NGEF_PH"/>
</dbReference>
<dbReference type="SUPFAM" id="SSF48065">
    <property type="entry name" value="DBL homology domain (DH-domain)"/>
    <property type="match status" value="1"/>
</dbReference>
<feature type="region of interest" description="Disordered" evidence="4">
    <location>
        <begin position="606"/>
        <end position="681"/>
    </location>
</feature>
<dbReference type="GO" id="GO:0005085">
    <property type="term" value="F:guanyl-nucleotide exchange factor activity"/>
    <property type="evidence" value="ECO:0007669"/>
    <property type="project" value="UniProtKB-KW"/>
</dbReference>
<feature type="domain" description="DH" evidence="7">
    <location>
        <begin position="839"/>
        <end position="1023"/>
    </location>
</feature>
<dbReference type="PROSITE" id="PS50002">
    <property type="entry name" value="SH3"/>
    <property type="match status" value="1"/>
</dbReference>
<dbReference type="Proteomes" id="UP001174909">
    <property type="component" value="Unassembled WGS sequence"/>
</dbReference>
<feature type="compositionally biased region" description="Basic residues" evidence="4">
    <location>
        <begin position="345"/>
        <end position="360"/>
    </location>
</feature>
<feature type="compositionally biased region" description="Low complexity" evidence="4">
    <location>
        <begin position="49"/>
        <end position="62"/>
    </location>
</feature>
<dbReference type="EMBL" id="CASHTH010002350">
    <property type="protein sequence ID" value="CAI8028595.1"/>
    <property type="molecule type" value="Genomic_DNA"/>
</dbReference>
<dbReference type="SMART" id="SM00325">
    <property type="entry name" value="RhoGEF"/>
    <property type="match status" value="1"/>
</dbReference>
<dbReference type="Gene3D" id="2.30.30.40">
    <property type="entry name" value="SH3 Domains"/>
    <property type="match status" value="1"/>
</dbReference>
<organism evidence="8 9">
    <name type="scientific">Geodia barretti</name>
    <name type="common">Barrett's horny sponge</name>
    <dbReference type="NCBI Taxonomy" id="519541"/>
    <lineage>
        <taxon>Eukaryota</taxon>
        <taxon>Metazoa</taxon>
        <taxon>Porifera</taxon>
        <taxon>Demospongiae</taxon>
        <taxon>Heteroscleromorpha</taxon>
        <taxon>Tetractinellida</taxon>
        <taxon>Astrophorina</taxon>
        <taxon>Geodiidae</taxon>
        <taxon>Geodia</taxon>
    </lineage>
</organism>